<dbReference type="HOGENOM" id="CLU_2331358_0_0_10"/>
<protein>
    <submittedName>
        <fullName evidence="1">Uncharacterized protein</fullName>
    </submittedName>
</protein>
<dbReference type="RefSeq" id="WP_007172883.1">
    <property type="nucleotide sequence ID" value="NZ_GG704780.1"/>
</dbReference>
<dbReference type="EMBL" id="ACKS01000034">
    <property type="protein sequence ID" value="EFA44704.1"/>
    <property type="molecule type" value="Genomic_DNA"/>
</dbReference>
<evidence type="ECO:0000313" key="2">
    <source>
        <dbReference type="Proteomes" id="UP000003160"/>
    </source>
</evidence>
<name>D1PUY4_9BACT</name>
<comment type="caution">
    <text evidence="1">The sequence shown here is derived from an EMBL/GenBank/DDBJ whole genome shotgun (WGS) entry which is preliminary data.</text>
</comment>
<proteinExistence type="predicted"/>
<dbReference type="Proteomes" id="UP000003160">
    <property type="component" value="Unassembled WGS sequence"/>
</dbReference>
<dbReference type="OrthoDB" id="1097953at2"/>
<gene>
    <name evidence="1" type="ORF">HMPREF0645_0769</name>
</gene>
<sequence>MELKEFINDTLTQIAEGVQNAIDQSDGKDYLVSPTTGKVGLSCTVHFDLSVEGQKDGGANIKVLSGNVSEHVTNRINFDITMTLPHSSLSNIPKMPTM</sequence>
<accession>D1PUY4</accession>
<dbReference type="AlphaFoldDB" id="D1PUY4"/>
<evidence type="ECO:0000313" key="1">
    <source>
        <dbReference type="EMBL" id="EFA44704.1"/>
    </source>
</evidence>
<organism evidence="1 2">
    <name type="scientific">Hallella bergensis DSM 17361</name>
    <dbReference type="NCBI Taxonomy" id="585502"/>
    <lineage>
        <taxon>Bacteria</taxon>
        <taxon>Pseudomonadati</taxon>
        <taxon>Bacteroidota</taxon>
        <taxon>Bacteroidia</taxon>
        <taxon>Bacteroidales</taxon>
        <taxon>Prevotellaceae</taxon>
        <taxon>Hallella</taxon>
    </lineage>
</organism>
<keyword evidence="2" id="KW-1185">Reference proteome</keyword>
<reference evidence="1 2" key="1">
    <citation type="submission" date="2009-10" db="EMBL/GenBank/DDBJ databases">
        <authorList>
            <person name="Qin X."/>
            <person name="Bachman B."/>
            <person name="Battles P."/>
            <person name="Bell A."/>
            <person name="Bess C."/>
            <person name="Bickham C."/>
            <person name="Chaboub L."/>
            <person name="Chen D."/>
            <person name="Coyle M."/>
            <person name="Deiros D.R."/>
            <person name="Dinh H."/>
            <person name="Forbes L."/>
            <person name="Fowler G."/>
            <person name="Francisco L."/>
            <person name="Fu Q."/>
            <person name="Gubbala S."/>
            <person name="Hale W."/>
            <person name="Han Y."/>
            <person name="Hemphill L."/>
            <person name="Highlander S.K."/>
            <person name="Hirani K."/>
            <person name="Hogues M."/>
            <person name="Jackson L."/>
            <person name="Jakkamsetti A."/>
            <person name="Javaid M."/>
            <person name="Jiang H."/>
            <person name="Korchina V."/>
            <person name="Kovar C."/>
            <person name="Lara F."/>
            <person name="Lee S."/>
            <person name="Mata R."/>
            <person name="Mathew T."/>
            <person name="Moen C."/>
            <person name="Morales K."/>
            <person name="Munidasa M."/>
            <person name="Nazareth L."/>
            <person name="Ngo R."/>
            <person name="Nguyen L."/>
            <person name="Okwuonu G."/>
            <person name="Ongeri F."/>
            <person name="Patil S."/>
            <person name="Petrosino J."/>
            <person name="Pham C."/>
            <person name="Pham P."/>
            <person name="Pu L.-L."/>
            <person name="Puazo M."/>
            <person name="Raj R."/>
            <person name="Reid J."/>
            <person name="Rouhana J."/>
            <person name="Saada N."/>
            <person name="Shang Y."/>
            <person name="Simmons D."/>
            <person name="Thornton R."/>
            <person name="Warren J."/>
            <person name="Weissenberger G."/>
            <person name="Zhang J."/>
            <person name="Zhang L."/>
            <person name="Zhou C."/>
            <person name="Zhu D."/>
            <person name="Muzny D."/>
            <person name="Worley K."/>
            <person name="Gibbs R."/>
        </authorList>
    </citation>
    <scope>NUCLEOTIDE SEQUENCE [LARGE SCALE GENOMIC DNA]</scope>
    <source>
        <strain evidence="1 2">DSM 17361</strain>
    </source>
</reference>